<dbReference type="Proteomes" id="UP000215914">
    <property type="component" value="Chromosome 13"/>
</dbReference>
<proteinExistence type="predicted"/>
<gene>
    <name evidence="2" type="ORF">HannXRQ_Chr13g0395901</name>
    <name evidence="1" type="ORF">HanXRQr2_Chr13g0572911</name>
</gene>
<sequence length="56" mass="6513">MPLRNPLVNRTKGDYKEGSIRLNSLSKSSQFKTSPLLIFPFQTHGYHHHHFTSTLF</sequence>
<dbReference type="EMBL" id="CM007902">
    <property type="protein sequence ID" value="OTG00873.1"/>
    <property type="molecule type" value="Genomic_DNA"/>
</dbReference>
<keyword evidence="3" id="KW-1185">Reference proteome</keyword>
<organism evidence="2 3">
    <name type="scientific">Helianthus annuus</name>
    <name type="common">Common sunflower</name>
    <dbReference type="NCBI Taxonomy" id="4232"/>
    <lineage>
        <taxon>Eukaryota</taxon>
        <taxon>Viridiplantae</taxon>
        <taxon>Streptophyta</taxon>
        <taxon>Embryophyta</taxon>
        <taxon>Tracheophyta</taxon>
        <taxon>Spermatophyta</taxon>
        <taxon>Magnoliopsida</taxon>
        <taxon>eudicotyledons</taxon>
        <taxon>Gunneridae</taxon>
        <taxon>Pentapetalae</taxon>
        <taxon>asterids</taxon>
        <taxon>campanulids</taxon>
        <taxon>Asterales</taxon>
        <taxon>Asteraceae</taxon>
        <taxon>Asteroideae</taxon>
        <taxon>Heliantheae alliance</taxon>
        <taxon>Heliantheae</taxon>
        <taxon>Helianthus</taxon>
    </lineage>
</organism>
<accession>A0A251SQQ3</accession>
<dbReference type="InParanoid" id="A0A251SQQ3"/>
<dbReference type="Gramene" id="mRNA:HanXRQr2_Chr13g0572911">
    <property type="protein sequence ID" value="CDS:HanXRQr2_Chr13g0572911.1"/>
    <property type="gene ID" value="HanXRQr2_Chr13g0572911"/>
</dbReference>
<evidence type="ECO:0000313" key="3">
    <source>
        <dbReference type="Proteomes" id="UP000215914"/>
    </source>
</evidence>
<reference evidence="2" key="2">
    <citation type="submission" date="2017-02" db="EMBL/GenBank/DDBJ databases">
        <title>Sunflower complete genome.</title>
        <authorList>
            <person name="Langlade N."/>
            <person name="Munos S."/>
        </authorList>
    </citation>
    <scope>NUCLEOTIDE SEQUENCE [LARGE SCALE GENOMIC DNA]</scope>
    <source>
        <tissue evidence="2">Leaves</tissue>
    </source>
</reference>
<protein>
    <submittedName>
        <fullName evidence="2">Uncharacterized protein</fullName>
    </submittedName>
</protein>
<evidence type="ECO:0000313" key="1">
    <source>
        <dbReference type="EMBL" id="KAF5772112.1"/>
    </source>
</evidence>
<dbReference type="AlphaFoldDB" id="A0A251SQQ3"/>
<name>A0A251SQQ3_HELAN</name>
<reference evidence="1" key="3">
    <citation type="submission" date="2020-06" db="EMBL/GenBank/DDBJ databases">
        <title>Helianthus annuus Genome sequencing and assembly Release 2.</title>
        <authorList>
            <person name="Gouzy J."/>
            <person name="Langlade N."/>
            <person name="Munos S."/>
        </authorList>
    </citation>
    <scope>NUCLEOTIDE SEQUENCE</scope>
    <source>
        <tissue evidence="1">Leaves</tissue>
    </source>
</reference>
<dbReference type="EMBL" id="MNCJ02000328">
    <property type="protein sequence ID" value="KAF5772112.1"/>
    <property type="molecule type" value="Genomic_DNA"/>
</dbReference>
<reference evidence="1 3" key="1">
    <citation type="journal article" date="2017" name="Nature">
        <title>The sunflower genome provides insights into oil metabolism, flowering and Asterid evolution.</title>
        <authorList>
            <person name="Badouin H."/>
            <person name="Gouzy J."/>
            <person name="Grassa C.J."/>
            <person name="Murat F."/>
            <person name="Staton S.E."/>
            <person name="Cottret L."/>
            <person name="Lelandais-Briere C."/>
            <person name="Owens G.L."/>
            <person name="Carrere S."/>
            <person name="Mayjonade B."/>
            <person name="Legrand L."/>
            <person name="Gill N."/>
            <person name="Kane N.C."/>
            <person name="Bowers J.E."/>
            <person name="Hubner S."/>
            <person name="Bellec A."/>
            <person name="Berard A."/>
            <person name="Berges H."/>
            <person name="Blanchet N."/>
            <person name="Boniface M.C."/>
            <person name="Brunel D."/>
            <person name="Catrice O."/>
            <person name="Chaidir N."/>
            <person name="Claudel C."/>
            <person name="Donnadieu C."/>
            <person name="Faraut T."/>
            <person name="Fievet G."/>
            <person name="Helmstetter N."/>
            <person name="King M."/>
            <person name="Knapp S.J."/>
            <person name="Lai Z."/>
            <person name="Le Paslier M.C."/>
            <person name="Lippi Y."/>
            <person name="Lorenzon L."/>
            <person name="Mandel J.R."/>
            <person name="Marage G."/>
            <person name="Marchand G."/>
            <person name="Marquand E."/>
            <person name="Bret-Mestries E."/>
            <person name="Morien E."/>
            <person name="Nambeesan S."/>
            <person name="Nguyen T."/>
            <person name="Pegot-Espagnet P."/>
            <person name="Pouilly N."/>
            <person name="Raftis F."/>
            <person name="Sallet E."/>
            <person name="Schiex T."/>
            <person name="Thomas J."/>
            <person name="Vandecasteele C."/>
            <person name="Vares D."/>
            <person name="Vear F."/>
            <person name="Vautrin S."/>
            <person name="Crespi M."/>
            <person name="Mangin B."/>
            <person name="Burke J.M."/>
            <person name="Salse J."/>
            <person name="Munos S."/>
            <person name="Vincourt P."/>
            <person name="Rieseberg L.H."/>
            <person name="Langlade N.B."/>
        </authorList>
    </citation>
    <scope>NUCLEOTIDE SEQUENCE [LARGE SCALE GENOMIC DNA]</scope>
    <source>
        <strain evidence="3">cv. SF193</strain>
        <tissue evidence="1">Leaves</tissue>
    </source>
</reference>
<evidence type="ECO:0000313" key="2">
    <source>
        <dbReference type="EMBL" id="OTG00873.1"/>
    </source>
</evidence>